<dbReference type="InterPro" id="IPR000160">
    <property type="entry name" value="GGDEF_dom"/>
</dbReference>
<dbReference type="CDD" id="cd00130">
    <property type="entry name" value="PAS"/>
    <property type="match status" value="2"/>
</dbReference>
<dbReference type="NCBIfam" id="TIGR00229">
    <property type="entry name" value="sensory_box"/>
    <property type="match status" value="2"/>
</dbReference>
<dbReference type="SUPFAM" id="SSF55785">
    <property type="entry name" value="PYP-like sensor domain (PAS domain)"/>
    <property type="match status" value="2"/>
</dbReference>
<evidence type="ECO:0000313" key="6">
    <source>
        <dbReference type="Proteomes" id="UP000638014"/>
    </source>
</evidence>
<dbReference type="Gene3D" id="2.10.70.100">
    <property type="match status" value="1"/>
</dbReference>
<dbReference type="Gene3D" id="3.30.450.20">
    <property type="entry name" value="PAS domain"/>
    <property type="match status" value="2"/>
</dbReference>
<dbReference type="SMART" id="SM00086">
    <property type="entry name" value="PAC"/>
    <property type="match status" value="2"/>
</dbReference>
<keyword evidence="6" id="KW-1185">Reference proteome</keyword>
<dbReference type="Pfam" id="PF08447">
    <property type="entry name" value="PAS_3"/>
    <property type="match status" value="1"/>
</dbReference>
<dbReference type="NCBIfam" id="TIGR00254">
    <property type="entry name" value="GGDEF"/>
    <property type="match status" value="1"/>
</dbReference>
<dbReference type="Gene3D" id="3.30.70.270">
    <property type="match status" value="1"/>
</dbReference>
<dbReference type="CDD" id="cd01949">
    <property type="entry name" value="GGDEF"/>
    <property type="match status" value="1"/>
</dbReference>
<dbReference type="FunFam" id="3.30.70.270:FF:000001">
    <property type="entry name" value="Diguanylate cyclase domain protein"/>
    <property type="match status" value="1"/>
</dbReference>
<feature type="domain" description="PAS" evidence="2">
    <location>
        <begin position="6"/>
        <end position="50"/>
    </location>
</feature>
<dbReference type="PROSITE" id="PS50113">
    <property type="entry name" value="PAC"/>
    <property type="match status" value="1"/>
</dbReference>
<organism evidence="5 6">
    <name type="scientific">Neiella litorisoli</name>
    <dbReference type="NCBI Taxonomy" id="2771431"/>
    <lineage>
        <taxon>Bacteria</taxon>
        <taxon>Pseudomonadati</taxon>
        <taxon>Pseudomonadota</taxon>
        <taxon>Gammaproteobacteria</taxon>
        <taxon>Alteromonadales</taxon>
        <taxon>Echinimonadaceae</taxon>
        <taxon>Neiella</taxon>
    </lineage>
</organism>
<dbReference type="Proteomes" id="UP000638014">
    <property type="component" value="Unassembled WGS sequence"/>
</dbReference>
<evidence type="ECO:0000256" key="1">
    <source>
        <dbReference type="ARBA" id="ARBA00001946"/>
    </source>
</evidence>
<reference evidence="5" key="1">
    <citation type="submission" date="2020-09" db="EMBL/GenBank/DDBJ databases">
        <title>A novel bacterium of genus Neiella, isolated from South China Sea.</title>
        <authorList>
            <person name="Huang H."/>
            <person name="Mo K."/>
            <person name="Hu Y."/>
        </authorList>
    </citation>
    <scope>NUCLEOTIDE SEQUENCE</scope>
    <source>
        <strain evidence="5">HB171785</strain>
    </source>
</reference>
<evidence type="ECO:0000259" key="3">
    <source>
        <dbReference type="PROSITE" id="PS50113"/>
    </source>
</evidence>
<dbReference type="Pfam" id="PF00990">
    <property type="entry name" value="GGDEF"/>
    <property type="match status" value="1"/>
</dbReference>
<evidence type="ECO:0000259" key="2">
    <source>
        <dbReference type="PROSITE" id="PS50112"/>
    </source>
</evidence>
<feature type="domain" description="PAC" evidence="3">
    <location>
        <begin position="207"/>
        <end position="259"/>
    </location>
</feature>
<dbReference type="InterPro" id="IPR029787">
    <property type="entry name" value="Nucleotide_cyclase"/>
</dbReference>
<dbReference type="PROSITE" id="PS50112">
    <property type="entry name" value="PAS"/>
    <property type="match status" value="1"/>
</dbReference>
<evidence type="ECO:0000313" key="5">
    <source>
        <dbReference type="EMBL" id="MBD1388114.1"/>
    </source>
</evidence>
<gene>
    <name evidence="5" type="ORF">IC617_01605</name>
</gene>
<comment type="caution">
    <text evidence="5">The sequence shown here is derived from an EMBL/GenBank/DDBJ whole genome shotgun (WGS) entry which is preliminary data.</text>
</comment>
<proteinExistence type="predicted"/>
<dbReference type="RefSeq" id="WP_191143228.1">
    <property type="nucleotide sequence ID" value="NZ_JACXAF010000001.1"/>
</dbReference>
<dbReference type="PANTHER" id="PTHR44757">
    <property type="entry name" value="DIGUANYLATE CYCLASE DGCP"/>
    <property type="match status" value="1"/>
</dbReference>
<evidence type="ECO:0000259" key="4">
    <source>
        <dbReference type="PROSITE" id="PS50887"/>
    </source>
</evidence>
<dbReference type="InterPro" id="IPR001610">
    <property type="entry name" value="PAC"/>
</dbReference>
<dbReference type="InterPro" id="IPR052155">
    <property type="entry name" value="Biofilm_reg_signaling"/>
</dbReference>
<sequence length="447" mass="50067">MTDTQSQNTLHQSFNMLADSVIVIGTDSVIQIANEAADKMFGYDIGELVGLDVKTLMPKSIADNHDVMMNSHGSTIHNVGQSRQVLAKRRDGSLFPIEIAIAKQTIAGAPAYVGVVRDMSLRVQAESTARERLHMLTMTEQMAGIGYWSVDLISNQLSWSDQVYRIHGVDRSLYQPNVEDAVNFYHPDDRDKVTRFISQAIEQKSSFEFELRLLNKHSQVRYVRSKGDVEVNSEGDVVALFGVFQDVTEYKLIQQQLEHRNQTLMQTTIQLEHQANTDNLTGIANRRAFFTEMAQLLDSMKMMDGGLGLLMIDIDHFKQINDTHGHDTGDKVLMEVADMLKLNTRGLDMVARLGGEEFVVVLPNSKIHHIAPIAERYRQNIEMGVSDHLPQVTISIGTTFVSASQLTSMAAQPAKERINALLKQADLALYKAKSAGRNQVQHEELML</sequence>
<dbReference type="AlphaFoldDB" id="A0A8J6QP31"/>
<comment type="cofactor">
    <cofactor evidence="1">
        <name>Mg(2+)</name>
        <dbReference type="ChEBI" id="CHEBI:18420"/>
    </cofactor>
</comment>
<dbReference type="SUPFAM" id="SSF55073">
    <property type="entry name" value="Nucleotide cyclase"/>
    <property type="match status" value="1"/>
</dbReference>
<dbReference type="SMART" id="SM00267">
    <property type="entry name" value="GGDEF"/>
    <property type="match status" value="1"/>
</dbReference>
<protein>
    <submittedName>
        <fullName evidence="5">Diguanylate cyclase</fullName>
    </submittedName>
</protein>
<feature type="domain" description="GGDEF" evidence="4">
    <location>
        <begin position="305"/>
        <end position="445"/>
    </location>
</feature>
<dbReference type="PANTHER" id="PTHR44757:SF2">
    <property type="entry name" value="BIOFILM ARCHITECTURE MAINTENANCE PROTEIN MBAA"/>
    <property type="match status" value="1"/>
</dbReference>
<dbReference type="EMBL" id="JACXAF010000001">
    <property type="protein sequence ID" value="MBD1388114.1"/>
    <property type="molecule type" value="Genomic_DNA"/>
</dbReference>
<dbReference type="InterPro" id="IPR000700">
    <property type="entry name" value="PAS-assoc_C"/>
</dbReference>
<dbReference type="InterPro" id="IPR043128">
    <property type="entry name" value="Rev_trsase/Diguanyl_cyclase"/>
</dbReference>
<name>A0A8J6QP31_9GAMM</name>
<dbReference type="PROSITE" id="PS50887">
    <property type="entry name" value="GGDEF"/>
    <property type="match status" value="1"/>
</dbReference>
<accession>A0A8J6QP31</accession>
<dbReference type="InterPro" id="IPR035965">
    <property type="entry name" value="PAS-like_dom_sf"/>
</dbReference>
<dbReference type="InterPro" id="IPR013655">
    <property type="entry name" value="PAS_fold_3"/>
</dbReference>
<dbReference type="InterPro" id="IPR000014">
    <property type="entry name" value="PAS"/>
</dbReference>
<dbReference type="GO" id="GO:0003824">
    <property type="term" value="F:catalytic activity"/>
    <property type="evidence" value="ECO:0007669"/>
    <property type="project" value="UniProtKB-ARBA"/>
</dbReference>
<dbReference type="Pfam" id="PF13426">
    <property type="entry name" value="PAS_9"/>
    <property type="match status" value="1"/>
</dbReference>